<dbReference type="AlphaFoldDB" id="A0A7W7VFV0"/>
<proteinExistence type="inferred from homology"/>
<feature type="domain" description="OmpR/PhoB-type" evidence="4">
    <location>
        <begin position="1"/>
        <end position="99"/>
    </location>
</feature>
<dbReference type="RefSeq" id="WP_184812625.1">
    <property type="nucleotide sequence ID" value="NZ_JACHJQ010000005.1"/>
</dbReference>
<dbReference type="EMBL" id="JACHJQ010000005">
    <property type="protein sequence ID" value="MBB4908474.1"/>
    <property type="molecule type" value="Genomic_DNA"/>
</dbReference>
<evidence type="ECO:0000313" key="5">
    <source>
        <dbReference type="EMBL" id="MBB4908474.1"/>
    </source>
</evidence>
<reference evidence="5 6" key="1">
    <citation type="submission" date="2020-08" db="EMBL/GenBank/DDBJ databases">
        <title>Genomic Encyclopedia of Type Strains, Phase III (KMG-III): the genomes of soil and plant-associated and newly described type strains.</title>
        <authorList>
            <person name="Whitman W."/>
        </authorList>
    </citation>
    <scope>NUCLEOTIDE SEQUENCE [LARGE SCALE GENOMIC DNA]</scope>
    <source>
        <strain evidence="5 6">CECT 8960</strain>
    </source>
</reference>
<keyword evidence="2 3" id="KW-0238">DNA-binding</keyword>
<organism evidence="5 6">
    <name type="scientific">Actinophytocola algeriensis</name>
    <dbReference type="NCBI Taxonomy" id="1768010"/>
    <lineage>
        <taxon>Bacteria</taxon>
        <taxon>Bacillati</taxon>
        <taxon>Actinomycetota</taxon>
        <taxon>Actinomycetes</taxon>
        <taxon>Pseudonocardiales</taxon>
        <taxon>Pseudonocardiaceae</taxon>
    </lineage>
</organism>
<dbReference type="SUPFAM" id="SSF52540">
    <property type="entry name" value="P-loop containing nucleoside triphosphate hydrolases"/>
    <property type="match status" value="1"/>
</dbReference>
<dbReference type="InterPro" id="IPR036388">
    <property type="entry name" value="WH-like_DNA-bd_sf"/>
</dbReference>
<protein>
    <submittedName>
        <fullName evidence="5">Putative ATPase/DNA-binding SARP family transcriptional activator</fullName>
    </submittedName>
</protein>
<sequence length="961" mass="101250">MDTACSVDLRLLGPLEATGPGGALRLSGGRQRALLALLALRAPAVVSRAQLVDALWGTAPPPTAVKTLHSHLARVRQAMVPAGLGSLLVTAGPGYALRLPPGTLDIDRFAEHLRAGRLALGAGDAAGAAARLRAGVALWRGDPLADCPVAEWGLAEVDRLREAGIGAAEALAEADLARGEHAAAVDDLERLLTRHPLRERPWELLMIAHHRAGRQAEALRTYRRARAVLVAELGVEPGAELRRLEAAVLAGAAEVDPVTAPPRPAPVVTAPVAAMAEAPGLVGRHRELADVRRLLDRARLVTLTGPGGCGKTRLATSAVTAFPAPVVIDLTPVTDPGLVADAVATALGAPERPDLGRVDTVVEALSGERLVVLDNCEHLVRACAELVVRLLAACPGLTVLATSREALRVADEVTYEVPPLAVPDPDVPRTLPELAVYDAVRLFLDRAAEQGVRDFGDDDAAAIARLCAALDGLPLAIELAAARTPVLTPAQIVRRLRDRFGLLTYGVAGPAHHRTLRATLAWSHDSLTAAEATLFGRLAVFAGGFTVDAAEAVGGTLDALTGLVAKSLVRRQGGTGRFTMLETIAAYAAEQLPADDPAHRGHAEYFLALAEEADAEPAGDRLRELRADHDNLRTAMAWFASRPDPAGELRLAAALCRYCHLHGHYREGRQWLARALSRTGDDPALAKALAGAASLALFECDYAQAAAHATAGLAHAAGDHRLVGRLQRLLGSVAREQARYPEALRWYTASRESFRAAADLFGVAYSHQLAGATAWLAGDLDSAGAHLMVSLTRLRELDDSKGAASSLAYLGAVAHHRGDDGTARRLLEEALDTFGQLEFKEGIAWALNLLGLSEHAEGRPARAAELLCTSLAHHRELGDRWRQASVLEALAAVACSTGEPDRAALLLHQAEAIRTAIDAPVPLVERAALAATYEAVGVERDTVQENDGELVSGASRAVSPG</sequence>
<dbReference type="PROSITE" id="PS51755">
    <property type="entry name" value="OMPR_PHOB"/>
    <property type="match status" value="1"/>
</dbReference>
<dbReference type="SMART" id="SM01043">
    <property type="entry name" value="BTAD"/>
    <property type="match status" value="1"/>
</dbReference>
<dbReference type="GO" id="GO:0000160">
    <property type="term" value="P:phosphorelay signal transduction system"/>
    <property type="evidence" value="ECO:0007669"/>
    <property type="project" value="InterPro"/>
</dbReference>
<evidence type="ECO:0000256" key="1">
    <source>
        <dbReference type="ARBA" id="ARBA00005820"/>
    </source>
</evidence>
<evidence type="ECO:0000313" key="6">
    <source>
        <dbReference type="Proteomes" id="UP000520767"/>
    </source>
</evidence>
<dbReference type="SUPFAM" id="SSF46894">
    <property type="entry name" value="C-terminal effector domain of the bipartite response regulators"/>
    <property type="match status" value="1"/>
</dbReference>
<comment type="caution">
    <text evidence="5">The sequence shown here is derived from an EMBL/GenBank/DDBJ whole genome shotgun (WGS) entry which is preliminary data.</text>
</comment>
<feature type="DNA-binding region" description="OmpR/PhoB-type" evidence="3">
    <location>
        <begin position="1"/>
        <end position="99"/>
    </location>
</feature>
<dbReference type="SMART" id="SM00862">
    <property type="entry name" value="Trans_reg_C"/>
    <property type="match status" value="1"/>
</dbReference>
<dbReference type="GO" id="GO:0003677">
    <property type="term" value="F:DNA binding"/>
    <property type="evidence" value="ECO:0007669"/>
    <property type="project" value="UniProtKB-UniRule"/>
</dbReference>
<gene>
    <name evidence="5" type="ORF">FHR82_004727</name>
</gene>
<dbReference type="PANTHER" id="PTHR47691">
    <property type="entry name" value="REGULATOR-RELATED"/>
    <property type="match status" value="1"/>
</dbReference>
<keyword evidence="6" id="KW-1185">Reference proteome</keyword>
<comment type="similarity">
    <text evidence="1">Belongs to the AfsR/DnrI/RedD regulatory family.</text>
</comment>
<evidence type="ECO:0000256" key="2">
    <source>
        <dbReference type="ARBA" id="ARBA00023125"/>
    </source>
</evidence>
<dbReference type="InterPro" id="IPR005158">
    <property type="entry name" value="BTAD"/>
</dbReference>
<dbReference type="CDD" id="cd15831">
    <property type="entry name" value="BTAD"/>
    <property type="match status" value="1"/>
</dbReference>
<dbReference type="Gene3D" id="1.10.10.10">
    <property type="entry name" value="Winged helix-like DNA-binding domain superfamily/Winged helix DNA-binding domain"/>
    <property type="match status" value="1"/>
</dbReference>
<evidence type="ECO:0000256" key="3">
    <source>
        <dbReference type="PROSITE-ProRule" id="PRU01091"/>
    </source>
</evidence>
<dbReference type="InterPro" id="IPR016032">
    <property type="entry name" value="Sig_transdc_resp-reg_C-effctor"/>
</dbReference>
<dbReference type="GO" id="GO:0006355">
    <property type="term" value="P:regulation of DNA-templated transcription"/>
    <property type="evidence" value="ECO:0007669"/>
    <property type="project" value="InterPro"/>
</dbReference>
<dbReference type="InterPro" id="IPR027417">
    <property type="entry name" value="P-loop_NTPase"/>
</dbReference>
<accession>A0A7W7VFV0</accession>
<dbReference type="PANTHER" id="PTHR47691:SF3">
    <property type="entry name" value="HTH-TYPE TRANSCRIPTIONAL REGULATOR RV0890C-RELATED"/>
    <property type="match status" value="1"/>
</dbReference>
<dbReference type="SUPFAM" id="SSF48452">
    <property type="entry name" value="TPR-like"/>
    <property type="match status" value="2"/>
</dbReference>
<dbReference type="Proteomes" id="UP000520767">
    <property type="component" value="Unassembled WGS sequence"/>
</dbReference>
<dbReference type="InterPro" id="IPR001867">
    <property type="entry name" value="OmpR/PhoB-type_DNA-bd"/>
</dbReference>
<name>A0A7W7VFV0_9PSEU</name>
<dbReference type="Pfam" id="PF03704">
    <property type="entry name" value="BTAD"/>
    <property type="match status" value="1"/>
</dbReference>
<dbReference type="Pfam" id="PF00486">
    <property type="entry name" value="Trans_reg_C"/>
    <property type="match status" value="1"/>
</dbReference>
<dbReference type="Gene3D" id="1.25.40.10">
    <property type="entry name" value="Tetratricopeptide repeat domain"/>
    <property type="match status" value="2"/>
</dbReference>
<dbReference type="InterPro" id="IPR011990">
    <property type="entry name" value="TPR-like_helical_dom_sf"/>
</dbReference>
<evidence type="ECO:0000259" key="4">
    <source>
        <dbReference type="PROSITE" id="PS51755"/>
    </source>
</evidence>